<gene>
    <name evidence="1" type="ORF">LSH36_342g04037</name>
</gene>
<dbReference type="EMBL" id="JAODUP010000342">
    <property type="protein sequence ID" value="KAK2152015.1"/>
    <property type="molecule type" value="Genomic_DNA"/>
</dbReference>
<keyword evidence="2" id="KW-1185">Reference proteome</keyword>
<comment type="caution">
    <text evidence="1">The sequence shown here is derived from an EMBL/GenBank/DDBJ whole genome shotgun (WGS) entry which is preliminary data.</text>
</comment>
<reference evidence="1" key="1">
    <citation type="journal article" date="2023" name="Mol. Biol. Evol.">
        <title>Third-Generation Sequencing Reveals the Adaptive Role of the Epigenome in Three Deep-Sea Polychaetes.</title>
        <authorList>
            <person name="Perez M."/>
            <person name="Aroh O."/>
            <person name="Sun Y."/>
            <person name="Lan Y."/>
            <person name="Juniper S.K."/>
            <person name="Young C.R."/>
            <person name="Angers B."/>
            <person name="Qian P.Y."/>
        </authorList>
    </citation>
    <scope>NUCLEOTIDE SEQUENCE</scope>
    <source>
        <strain evidence="1">P08H-3</strain>
    </source>
</reference>
<evidence type="ECO:0000313" key="1">
    <source>
        <dbReference type="EMBL" id="KAK2152015.1"/>
    </source>
</evidence>
<accession>A0AAD9JGJ1</accession>
<sequence length="227" mass="25631">MDKLRQSDKFSKAKAKGAYDRRHGVLQDLHLSQENGSFMVMVTTTDDLYQGDHISWMVTTSDTDTRQQQGWRYGIITMMDRNTSLEIVRFKSFDFTDHLVNLVVIDRSHSKIESLILLYECYTFARWCKLGNSRDSDRQLTGSQPNYPFKQLPNRFLVQGAAQRAVADVGVEAAMLAFDVGLTYRSFKRRGIPKDKLLEQNSQSSVCIPCIGIMFGGIIGGVTGQVG</sequence>
<dbReference type="Proteomes" id="UP001208570">
    <property type="component" value="Unassembled WGS sequence"/>
</dbReference>
<protein>
    <submittedName>
        <fullName evidence="1">Uncharacterized protein</fullName>
    </submittedName>
</protein>
<proteinExistence type="predicted"/>
<dbReference type="AlphaFoldDB" id="A0AAD9JGJ1"/>
<organism evidence="1 2">
    <name type="scientific">Paralvinella palmiformis</name>
    <dbReference type="NCBI Taxonomy" id="53620"/>
    <lineage>
        <taxon>Eukaryota</taxon>
        <taxon>Metazoa</taxon>
        <taxon>Spiralia</taxon>
        <taxon>Lophotrochozoa</taxon>
        <taxon>Annelida</taxon>
        <taxon>Polychaeta</taxon>
        <taxon>Sedentaria</taxon>
        <taxon>Canalipalpata</taxon>
        <taxon>Terebellida</taxon>
        <taxon>Terebelliformia</taxon>
        <taxon>Alvinellidae</taxon>
        <taxon>Paralvinella</taxon>
    </lineage>
</organism>
<evidence type="ECO:0000313" key="2">
    <source>
        <dbReference type="Proteomes" id="UP001208570"/>
    </source>
</evidence>
<name>A0AAD9JGJ1_9ANNE</name>